<keyword evidence="9 10" id="KW-0472">Membrane</keyword>
<name>A0A832ZGF3_9EURY</name>
<evidence type="ECO:0000256" key="9">
    <source>
        <dbReference type="ARBA" id="ARBA00023136"/>
    </source>
</evidence>
<dbReference type="UniPathway" id="UPA00640">
    <property type="reaction ID" value="UER00698"/>
</dbReference>
<evidence type="ECO:0000256" key="5">
    <source>
        <dbReference type="ARBA" id="ARBA00022692"/>
    </source>
</evidence>
<keyword evidence="2 10" id="KW-0554">One-carbon metabolism</keyword>
<keyword evidence="1 10" id="KW-1003">Cell membrane</keyword>
<comment type="function">
    <text evidence="10">Part of a complex that catalyzes the formation of methyl-coenzyme M and tetrahydromethanopterin from coenzyme M and methyl-tetrahydromethanopterin. This is an energy-conserving, sodium-ion translocating step.</text>
</comment>
<evidence type="ECO:0000256" key="10">
    <source>
        <dbReference type="HAMAP-Rule" id="MF_01500"/>
    </source>
</evidence>
<evidence type="ECO:0000256" key="1">
    <source>
        <dbReference type="ARBA" id="ARBA00022475"/>
    </source>
</evidence>
<accession>A0A832ZGF3</accession>
<dbReference type="PIRSF" id="PIRSF006500">
    <property type="entry name" value="MtrG"/>
    <property type="match status" value="1"/>
</dbReference>
<dbReference type="HAMAP" id="MF_01500">
    <property type="entry name" value="MtrG"/>
    <property type="match status" value="1"/>
</dbReference>
<gene>
    <name evidence="10" type="primary">mtrG</name>
    <name evidence="11" type="ORF">EYH21_00540</name>
</gene>
<keyword evidence="6 10" id="KW-1278">Translocase</keyword>
<evidence type="ECO:0000256" key="6">
    <source>
        <dbReference type="ARBA" id="ARBA00022967"/>
    </source>
</evidence>
<organism evidence="11 12">
    <name type="scientific">Methanothermococcus okinawensis</name>
    <dbReference type="NCBI Taxonomy" id="155863"/>
    <lineage>
        <taxon>Archaea</taxon>
        <taxon>Methanobacteriati</taxon>
        <taxon>Methanobacteriota</taxon>
        <taxon>Methanomada group</taxon>
        <taxon>Methanococci</taxon>
        <taxon>Methanococcales</taxon>
        <taxon>Methanococcaceae</taxon>
        <taxon>Methanothermococcus</taxon>
    </lineage>
</organism>
<dbReference type="EC" id="7.2.1.4" evidence="10"/>
<dbReference type="GO" id="GO:0032259">
    <property type="term" value="P:methylation"/>
    <property type="evidence" value="ECO:0007669"/>
    <property type="project" value="UniProtKB-KW"/>
</dbReference>
<comment type="pathway">
    <text evidence="10">One-carbon metabolism; methanogenesis from CO(2); methyl-coenzyme M from 5,10-methylene-5,6,7,8-tetrahydromethanopterin: step 2/2.</text>
</comment>
<keyword evidence="3 10" id="KW-0489">Methyltransferase</keyword>
<evidence type="ECO:0000313" key="12">
    <source>
        <dbReference type="Proteomes" id="UP000618343"/>
    </source>
</evidence>
<reference evidence="11" key="1">
    <citation type="journal article" date="2020" name="ISME J.">
        <title>Gammaproteobacteria mediating utilization of methyl-, sulfur- and petroleum organic compounds in deep ocean hydrothermal plumes.</title>
        <authorList>
            <person name="Zhou Z."/>
            <person name="Liu Y."/>
            <person name="Pan J."/>
            <person name="Cron B.R."/>
            <person name="Toner B.M."/>
            <person name="Anantharaman K."/>
            <person name="Breier J.A."/>
            <person name="Dick G.J."/>
            <person name="Li M."/>
        </authorList>
    </citation>
    <scope>NUCLEOTIDE SEQUENCE</scope>
    <source>
        <strain evidence="11">SZUA-1471</strain>
    </source>
</reference>
<comment type="subcellular location">
    <subcellularLocation>
        <location evidence="10">Cell membrane</location>
        <topology evidence="10">Single-pass membrane protein</topology>
    </subcellularLocation>
</comment>
<evidence type="ECO:0000256" key="8">
    <source>
        <dbReference type="ARBA" id="ARBA00022994"/>
    </source>
</evidence>
<dbReference type="NCBIfam" id="TIGR01149">
    <property type="entry name" value="mtrG"/>
    <property type="match status" value="1"/>
</dbReference>
<feature type="transmembrane region" description="Helical" evidence="10">
    <location>
        <begin position="50"/>
        <end position="76"/>
    </location>
</feature>
<keyword evidence="7 10" id="KW-1133">Transmembrane helix</keyword>
<dbReference type="Pfam" id="PF04210">
    <property type="entry name" value="MtrG"/>
    <property type="match status" value="1"/>
</dbReference>
<evidence type="ECO:0000256" key="7">
    <source>
        <dbReference type="ARBA" id="ARBA00022989"/>
    </source>
</evidence>
<comment type="caution">
    <text evidence="11">The sequence shown here is derived from an EMBL/GenBank/DDBJ whole genome shotgun (WGS) entry which is preliminary data.</text>
</comment>
<dbReference type="AlphaFoldDB" id="A0A832ZGF3"/>
<comment type="similarity">
    <text evidence="10">Belongs to the MtrG family.</text>
</comment>
<sequence length="79" mass="8950">MVVEKPPAVITPSKDFKELMEKLDEIEEMVDNTNAEIMQRLGKRIGRDIGIIYGFIIGFIITILVGKLMPNILLFIKMG</sequence>
<keyword evidence="5 10" id="KW-0812">Transmembrane</keyword>
<evidence type="ECO:0000313" key="11">
    <source>
        <dbReference type="EMBL" id="HIP90780.1"/>
    </source>
</evidence>
<evidence type="ECO:0000256" key="3">
    <source>
        <dbReference type="ARBA" id="ARBA00022603"/>
    </source>
</evidence>
<evidence type="ECO:0000256" key="4">
    <source>
        <dbReference type="ARBA" id="ARBA00022679"/>
    </source>
</evidence>
<comment type="subunit">
    <text evidence="10">The complex is composed of 8 subunits; MtrA, MtrB, MtrC, MtrD, MtrE, MtrF, MtrG and MtrH.</text>
</comment>
<dbReference type="Proteomes" id="UP000618343">
    <property type="component" value="Unassembled WGS sequence"/>
</dbReference>
<proteinExistence type="inferred from homology"/>
<keyword evidence="8 10" id="KW-0484">Methanogenesis</keyword>
<protein>
    <recommendedName>
        <fullName evidence="10">Tetrahydromethanopterin S-methyltransferase subunit G</fullName>
        <ecNumber evidence="10">7.2.1.4</ecNumber>
    </recommendedName>
    <alternativeName>
        <fullName evidence="10">N5-methyltetrahydromethanopterin--coenzyme M methyltransferase subunit G</fullName>
    </alternativeName>
</protein>
<keyword evidence="4 10" id="KW-0808">Transferase</keyword>
<dbReference type="EMBL" id="DQUO01000002">
    <property type="protein sequence ID" value="HIP90780.1"/>
    <property type="molecule type" value="Genomic_DNA"/>
</dbReference>
<dbReference type="GO" id="GO:0006730">
    <property type="term" value="P:one-carbon metabolic process"/>
    <property type="evidence" value="ECO:0007669"/>
    <property type="project" value="UniProtKB-UniRule"/>
</dbReference>
<evidence type="ECO:0000256" key="2">
    <source>
        <dbReference type="ARBA" id="ARBA00022563"/>
    </source>
</evidence>
<dbReference type="GO" id="GO:0030269">
    <property type="term" value="F:tetrahydromethanopterin S-methyltransferase activity"/>
    <property type="evidence" value="ECO:0007669"/>
    <property type="project" value="UniProtKB-UniRule"/>
</dbReference>
<dbReference type="InterPro" id="IPR005866">
    <property type="entry name" value="THM_MeTrfase_su_G"/>
</dbReference>
<dbReference type="GO" id="GO:0019386">
    <property type="term" value="P:methanogenesis, from carbon dioxide"/>
    <property type="evidence" value="ECO:0007669"/>
    <property type="project" value="UniProtKB-UniRule"/>
</dbReference>
<comment type="catalytic activity">
    <reaction evidence="10">
        <text>5-methyl-5,6,7,8-tetrahydromethanopterin + coenzyme M + 2 Na(+)(in) = 5,6,7,8-tetrahydromethanopterin + methyl-coenzyme M + 2 Na(+)(out)</text>
        <dbReference type="Rhea" id="RHEA:53492"/>
        <dbReference type="ChEBI" id="CHEBI:29101"/>
        <dbReference type="ChEBI" id="CHEBI:58103"/>
        <dbReference type="ChEBI" id="CHEBI:58116"/>
        <dbReference type="ChEBI" id="CHEBI:58286"/>
        <dbReference type="ChEBI" id="CHEBI:58319"/>
        <dbReference type="EC" id="7.2.1.4"/>
    </reaction>
</comment>
<dbReference type="GO" id="GO:0005886">
    <property type="term" value="C:plasma membrane"/>
    <property type="evidence" value="ECO:0007669"/>
    <property type="project" value="UniProtKB-SubCell"/>
</dbReference>